<dbReference type="Gene3D" id="3.55.50.30">
    <property type="match status" value="1"/>
</dbReference>
<gene>
    <name evidence="4" type="ORF">EL17_08880</name>
</gene>
<dbReference type="Pfam" id="PF04773">
    <property type="entry name" value="FecR"/>
    <property type="match status" value="1"/>
</dbReference>
<dbReference type="PANTHER" id="PTHR30273:SF2">
    <property type="entry name" value="PROTEIN FECR"/>
    <property type="match status" value="1"/>
</dbReference>
<keyword evidence="5" id="KW-1185">Reference proteome</keyword>
<dbReference type="Gene3D" id="2.60.120.1440">
    <property type="match status" value="1"/>
</dbReference>
<reference evidence="4 5" key="1">
    <citation type="submission" date="2014-04" db="EMBL/GenBank/DDBJ databases">
        <title>Characterization and application of a salt tolerant electro-active bacterium.</title>
        <authorList>
            <person name="Yang L."/>
            <person name="Wei S."/>
            <person name="Tay Q.X.M."/>
        </authorList>
    </citation>
    <scope>NUCLEOTIDE SEQUENCE [LARGE SCALE GENOMIC DNA]</scope>
    <source>
        <strain evidence="4 5">LY1</strain>
    </source>
</reference>
<dbReference type="InterPro" id="IPR012373">
    <property type="entry name" value="Ferrdict_sens_TM"/>
</dbReference>
<dbReference type="EMBL" id="JMIH01000016">
    <property type="protein sequence ID" value="KEO74237.1"/>
    <property type="molecule type" value="Genomic_DNA"/>
</dbReference>
<evidence type="ECO:0000313" key="5">
    <source>
        <dbReference type="Proteomes" id="UP000027821"/>
    </source>
</evidence>
<sequence>MGGAFFTWILNYKYGIGCGSLLYKFILKQRKCICFTDCIISKLTSITLDIKIKNLLLKYLNDECTDEEIEEIRHIFLDGKYQEEWKQALEEDAVHQMDQKPLGRMDKENVDSLYQKILIKTQVKPKSRLIYAYWWKAVAAVLVMGVMGYFIFNNVFYNPQTMVEVSTLTGERIKIMLPDSSTIWLNDESKLSYSEKFEGDTRDVYLEGKAFFEVKENKEKPFLVHSGTLVIKVLGTSFDIKAYKDDKDIAVTVATGKVSVIRDKVALPYRTLLAGDQLAYDKEAKEFMEQKIEVDDILAWKEGRLIFVDETVGDIARSLERRYDIKFVFVNPADKNQRVTFKQKGSNLKDVLQIFSLVAGLEYQEVGNRIEMK</sequence>
<dbReference type="Pfam" id="PF16344">
    <property type="entry name" value="FecR_C"/>
    <property type="match status" value="1"/>
</dbReference>
<dbReference type="OrthoDB" id="1452822at2"/>
<name>A0A074LK98_9BACT</name>
<dbReference type="PIRSF" id="PIRSF018266">
    <property type="entry name" value="FecR"/>
    <property type="match status" value="1"/>
</dbReference>
<comment type="caution">
    <text evidence="4">The sequence shown here is derived from an EMBL/GenBank/DDBJ whole genome shotgun (WGS) entry which is preliminary data.</text>
</comment>
<dbReference type="InterPro" id="IPR006860">
    <property type="entry name" value="FecR"/>
</dbReference>
<dbReference type="AlphaFoldDB" id="A0A074LK98"/>
<accession>A0A074LK98</accession>
<feature type="domain" description="FecR protein" evidence="2">
    <location>
        <begin position="165"/>
        <end position="258"/>
    </location>
</feature>
<evidence type="ECO:0000256" key="1">
    <source>
        <dbReference type="SAM" id="Phobius"/>
    </source>
</evidence>
<dbReference type="InterPro" id="IPR032508">
    <property type="entry name" value="FecR_C"/>
</dbReference>
<keyword evidence="1" id="KW-0812">Transmembrane</keyword>
<keyword evidence="1" id="KW-1133">Transmembrane helix</keyword>
<dbReference type="Proteomes" id="UP000027821">
    <property type="component" value="Unassembled WGS sequence"/>
</dbReference>
<feature type="domain" description="Protein FecR C-terminal" evidence="3">
    <location>
        <begin position="304"/>
        <end position="370"/>
    </location>
</feature>
<dbReference type="eggNOG" id="COG3712">
    <property type="taxonomic scope" value="Bacteria"/>
</dbReference>
<proteinExistence type="predicted"/>
<organism evidence="4 5">
    <name type="scientific">Anditalea andensis</name>
    <dbReference type="NCBI Taxonomy" id="1048983"/>
    <lineage>
        <taxon>Bacteria</taxon>
        <taxon>Pseudomonadati</taxon>
        <taxon>Bacteroidota</taxon>
        <taxon>Cytophagia</taxon>
        <taxon>Cytophagales</taxon>
        <taxon>Cytophagaceae</taxon>
        <taxon>Anditalea</taxon>
    </lineage>
</organism>
<evidence type="ECO:0000259" key="2">
    <source>
        <dbReference type="Pfam" id="PF04773"/>
    </source>
</evidence>
<dbReference type="STRING" id="1048983.EL17_08880"/>
<evidence type="ECO:0000313" key="4">
    <source>
        <dbReference type="EMBL" id="KEO74237.1"/>
    </source>
</evidence>
<feature type="transmembrane region" description="Helical" evidence="1">
    <location>
        <begin position="133"/>
        <end position="152"/>
    </location>
</feature>
<evidence type="ECO:0000259" key="3">
    <source>
        <dbReference type="Pfam" id="PF16344"/>
    </source>
</evidence>
<keyword evidence="1" id="KW-0472">Membrane</keyword>
<dbReference type="PANTHER" id="PTHR30273">
    <property type="entry name" value="PERIPLASMIC SIGNAL SENSOR AND SIGMA FACTOR ACTIVATOR FECR-RELATED"/>
    <property type="match status" value="1"/>
</dbReference>
<evidence type="ECO:0008006" key="6">
    <source>
        <dbReference type="Google" id="ProtNLM"/>
    </source>
</evidence>
<dbReference type="GO" id="GO:0016989">
    <property type="term" value="F:sigma factor antagonist activity"/>
    <property type="evidence" value="ECO:0007669"/>
    <property type="project" value="TreeGrafter"/>
</dbReference>
<protein>
    <recommendedName>
        <fullName evidence="6">Iron dicitrate transport regulator FecR</fullName>
    </recommendedName>
</protein>